<evidence type="ECO:0000256" key="2">
    <source>
        <dbReference type="ARBA" id="ARBA00048655"/>
    </source>
</evidence>
<dbReference type="InterPro" id="IPR011009">
    <property type="entry name" value="Kinase-like_dom_sf"/>
</dbReference>
<dbReference type="PANTHER" id="PTHR12149:SF8">
    <property type="entry name" value="PROTEIN-RIBULOSAMINE 3-KINASE"/>
    <property type="match status" value="1"/>
</dbReference>
<accession>A0A9P9Y1R2</accession>
<sequence length="286" mass="32605">MMGQSAQDVVPEEATRNIDPNVIDALPPRPRLVSIEALQSTPWARTARVYAENDASYFLKVTKGQQKRDMVRGEFEAMSVIHASAGSLAPKPIAWGEYADIQEVYFFLCDFIDMDKRLPEPHALTSFLIALHETGTSPQGKFGFEHATYHGGIRIEHGWHDTWEGLLRPVESRDAGIRPSFIHGDMWHDNTAVDRKTGNVVIFDSAGFYAHHEYELAVWRQTWNKIGRDYIDAYLAQRPPSEPQEDFEDRALLYGLRVNILDAILYDKEEQYHVELDEETGVQICA</sequence>
<dbReference type="InterPro" id="IPR016477">
    <property type="entry name" value="Fructo-/Ketosamine-3-kinase"/>
</dbReference>
<dbReference type="Pfam" id="PF03881">
    <property type="entry name" value="Fructosamin_kin"/>
    <property type="match status" value="2"/>
</dbReference>
<reference evidence="3" key="1">
    <citation type="journal article" date="2021" name="J Fungi (Basel)">
        <title>Genomic and Metabolomic Analyses of the Marine Fungus Emericellopsis cladophorae: Insights into Saltwater Adaptability Mechanisms and Its Biosynthetic Potential.</title>
        <authorList>
            <person name="Goncalves M.F.M."/>
            <person name="Hilario S."/>
            <person name="Van de Peer Y."/>
            <person name="Esteves A.C."/>
            <person name="Alves A."/>
        </authorList>
    </citation>
    <scope>NUCLEOTIDE SEQUENCE</scope>
    <source>
        <strain evidence="3">MUM 19.33</strain>
    </source>
</reference>
<comment type="catalytic activity">
    <reaction evidence="2">
        <text>N(6)-D-ribulosyl-L-lysyl-[protein] + ATP = N(6)-(3-O-phospho-D-ribulosyl)-L-lysyl-[protein] + ADP + H(+)</text>
        <dbReference type="Rhea" id="RHEA:48432"/>
        <dbReference type="Rhea" id="RHEA-COMP:12103"/>
        <dbReference type="Rhea" id="RHEA-COMP:12104"/>
        <dbReference type="ChEBI" id="CHEBI:15378"/>
        <dbReference type="ChEBI" id="CHEBI:30616"/>
        <dbReference type="ChEBI" id="CHEBI:90418"/>
        <dbReference type="ChEBI" id="CHEBI:90420"/>
        <dbReference type="ChEBI" id="CHEBI:456216"/>
        <dbReference type="EC" id="2.7.1.172"/>
    </reaction>
    <physiologicalReaction direction="left-to-right" evidence="2">
        <dbReference type="Rhea" id="RHEA:48433"/>
    </physiologicalReaction>
</comment>
<dbReference type="EC" id="2.7.1.172" evidence="1"/>
<dbReference type="EMBL" id="JAGIXG020000017">
    <property type="protein sequence ID" value="KAI6781944.1"/>
    <property type="molecule type" value="Genomic_DNA"/>
</dbReference>
<dbReference type="SUPFAM" id="SSF56112">
    <property type="entry name" value="Protein kinase-like (PK-like)"/>
    <property type="match status" value="1"/>
</dbReference>
<evidence type="ECO:0000313" key="4">
    <source>
        <dbReference type="Proteomes" id="UP001055219"/>
    </source>
</evidence>
<gene>
    <name evidence="3" type="ORF">J7T54_005155</name>
</gene>
<dbReference type="AlphaFoldDB" id="A0A9P9Y1R2"/>
<reference evidence="3" key="2">
    <citation type="submission" date="2022-07" db="EMBL/GenBank/DDBJ databases">
        <authorList>
            <person name="Goncalves M.F.M."/>
            <person name="Hilario S."/>
            <person name="Van De Peer Y."/>
            <person name="Esteves A.C."/>
            <person name="Alves A."/>
        </authorList>
    </citation>
    <scope>NUCLEOTIDE SEQUENCE</scope>
    <source>
        <strain evidence="3">MUM 19.33</strain>
    </source>
</reference>
<dbReference type="GeneID" id="75831640"/>
<dbReference type="Gene3D" id="3.90.1200.10">
    <property type="match status" value="1"/>
</dbReference>
<name>A0A9P9Y1R2_9HYPO</name>
<protein>
    <recommendedName>
        <fullName evidence="1">protein-ribulosamine 3-kinase</fullName>
        <ecNumber evidence="1">2.7.1.172</ecNumber>
    </recommendedName>
</protein>
<dbReference type="PANTHER" id="PTHR12149">
    <property type="entry name" value="FRUCTOSAMINE 3 KINASE-RELATED PROTEIN"/>
    <property type="match status" value="1"/>
</dbReference>
<dbReference type="OrthoDB" id="5772781at2759"/>
<evidence type="ECO:0000256" key="1">
    <source>
        <dbReference type="ARBA" id="ARBA00011961"/>
    </source>
</evidence>
<dbReference type="GO" id="GO:0102193">
    <property type="term" value="F:protein-ribulosamine 3-kinase activity"/>
    <property type="evidence" value="ECO:0007669"/>
    <property type="project" value="UniProtKB-EC"/>
</dbReference>
<evidence type="ECO:0000313" key="3">
    <source>
        <dbReference type="EMBL" id="KAI6781944.1"/>
    </source>
</evidence>
<dbReference type="Proteomes" id="UP001055219">
    <property type="component" value="Unassembled WGS sequence"/>
</dbReference>
<organism evidence="3 4">
    <name type="scientific">Emericellopsis cladophorae</name>
    <dbReference type="NCBI Taxonomy" id="2686198"/>
    <lineage>
        <taxon>Eukaryota</taxon>
        <taxon>Fungi</taxon>
        <taxon>Dikarya</taxon>
        <taxon>Ascomycota</taxon>
        <taxon>Pezizomycotina</taxon>
        <taxon>Sordariomycetes</taxon>
        <taxon>Hypocreomycetidae</taxon>
        <taxon>Hypocreales</taxon>
        <taxon>Bionectriaceae</taxon>
        <taxon>Emericellopsis</taxon>
    </lineage>
</organism>
<proteinExistence type="predicted"/>
<comment type="caution">
    <text evidence="3">The sequence shown here is derived from an EMBL/GenBank/DDBJ whole genome shotgun (WGS) entry which is preliminary data.</text>
</comment>
<dbReference type="RefSeq" id="XP_051362800.1">
    <property type="nucleotide sequence ID" value="XM_051505897.1"/>
</dbReference>
<keyword evidence="4" id="KW-1185">Reference proteome</keyword>